<proteinExistence type="evidence at transcript level"/>
<evidence type="ECO:0000256" key="1">
    <source>
        <dbReference type="SAM" id="MobiDB-lite"/>
    </source>
</evidence>
<feature type="compositionally biased region" description="Acidic residues" evidence="1">
    <location>
        <begin position="286"/>
        <end position="301"/>
    </location>
</feature>
<name>J7FUT3_ANGAN</name>
<feature type="region of interest" description="Disordered" evidence="1">
    <location>
        <begin position="275"/>
        <end position="301"/>
    </location>
</feature>
<dbReference type="GO" id="GO:0006629">
    <property type="term" value="P:lipid metabolic process"/>
    <property type="evidence" value="ECO:0007669"/>
    <property type="project" value="InterPro"/>
</dbReference>
<protein>
    <submittedName>
        <fullName evidence="3">PLCXD-like protein</fullName>
    </submittedName>
</protein>
<evidence type="ECO:0000313" key="3">
    <source>
        <dbReference type="EMBL" id="AFP53922.1"/>
    </source>
</evidence>
<feature type="signal peptide" evidence="2">
    <location>
        <begin position="1"/>
        <end position="20"/>
    </location>
</feature>
<dbReference type="Gene3D" id="3.20.20.190">
    <property type="entry name" value="Phosphatidylinositol (PI) phosphodiesterase"/>
    <property type="match status" value="1"/>
</dbReference>
<keyword evidence="2" id="KW-0732">Signal</keyword>
<organism evidence="3">
    <name type="scientific">Anguilla anguilla</name>
    <name type="common">European freshwater eel</name>
    <name type="synonym">Muraena anguilla</name>
    <dbReference type="NCBI Taxonomy" id="7936"/>
    <lineage>
        <taxon>Eukaryota</taxon>
        <taxon>Metazoa</taxon>
        <taxon>Chordata</taxon>
        <taxon>Craniata</taxon>
        <taxon>Vertebrata</taxon>
        <taxon>Euteleostomi</taxon>
        <taxon>Actinopterygii</taxon>
        <taxon>Neopterygii</taxon>
        <taxon>Teleostei</taxon>
        <taxon>Anguilliformes</taxon>
        <taxon>Anguillidae</taxon>
        <taxon>Anguilla</taxon>
    </lineage>
</organism>
<dbReference type="PANTHER" id="PTHR13593:SF113">
    <property type="entry name" value="SI:DKEY-266F7.9"/>
    <property type="match status" value="1"/>
</dbReference>
<sequence>MEFHLCVLLYFVILFAGSEGDPYFNDLEKLDLPNGHEVNWMKSIDDETLLSAVTIPGTCQSMKMNTLDQHQAWTVTQQFTAGVRFFDISLDNSVVKDGSLTRRKFADVMEKMRERLIAHPHEVILIRLTPENGKAEKEIEKFIQVNDNVWKDKKVPKMKEVRGKIVLVQSSKFSKGLPVDLHVGGKEFKDKHSKKYMEAIYNHLKAAENAGDHIVVTETSAYFGFTKSSKNAAVKINPMLQKYIDNQPHANKPKGLGVIVMDYPGIDLIQKIIDINPKSEGSPESSPEEGENPPETDGEPE</sequence>
<dbReference type="InterPro" id="IPR051057">
    <property type="entry name" value="PI-PLC_domain"/>
</dbReference>
<dbReference type="InterPro" id="IPR017946">
    <property type="entry name" value="PLC-like_Pdiesterase_TIM-brl"/>
</dbReference>
<dbReference type="EMBL" id="JX101676">
    <property type="protein sequence ID" value="AFP53922.1"/>
    <property type="molecule type" value="mRNA"/>
</dbReference>
<reference evidence="3" key="1">
    <citation type="submission" date="2012-05" db="EMBL/GenBank/DDBJ databases">
        <title>Molecular cloning, tissue expression and sub-cellular location of phospholipase C X-domain containing proteins (PLCXDs).</title>
        <authorList>
            <person name="Gellatly S.A."/>
            <person name="Kalujnaia S."/>
            <person name="Cramb G."/>
        </authorList>
    </citation>
    <scope>NUCLEOTIDE SEQUENCE</scope>
</reference>
<dbReference type="PANTHER" id="PTHR13593">
    <property type="match status" value="1"/>
</dbReference>
<accession>J7FUT3</accession>
<dbReference type="SUPFAM" id="SSF51695">
    <property type="entry name" value="PLC-like phosphodiesterases"/>
    <property type="match status" value="1"/>
</dbReference>
<evidence type="ECO:0000256" key="2">
    <source>
        <dbReference type="SAM" id="SignalP"/>
    </source>
</evidence>
<dbReference type="GO" id="GO:0008081">
    <property type="term" value="F:phosphoric diester hydrolase activity"/>
    <property type="evidence" value="ECO:0007669"/>
    <property type="project" value="InterPro"/>
</dbReference>
<feature type="chain" id="PRO_5003792634" evidence="2">
    <location>
        <begin position="21"/>
        <end position="301"/>
    </location>
</feature>
<dbReference type="AlphaFoldDB" id="J7FUT3"/>